<comment type="caution">
    <text evidence="1">The sequence shown here is derived from an EMBL/GenBank/DDBJ whole genome shotgun (WGS) entry which is preliminary data.</text>
</comment>
<dbReference type="Proteomes" id="UP001457898">
    <property type="component" value="Unassembled WGS sequence"/>
</dbReference>
<gene>
    <name evidence="1" type="ORF">WMO65_05125</name>
</gene>
<evidence type="ECO:0000313" key="2">
    <source>
        <dbReference type="Proteomes" id="UP001457898"/>
    </source>
</evidence>
<dbReference type="RefSeq" id="WP_187370586.1">
    <property type="nucleotide sequence ID" value="NZ_JBBMFP010000003.1"/>
</dbReference>
<evidence type="ECO:0000313" key="1">
    <source>
        <dbReference type="EMBL" id="MEQ2430382.1"/>
    </source>
</evidence>
<protein>
    <submittedName>
        <fullName evidence="1">Uncharacterized protein</fullName>
    </submittedName>
</protein>
<proteinExistence type="predicted"/>
<keyword evidence="2" id="KW-1185">Reference proteome</keyword>
<reference evidence="1 2" key="1">
    <citation type="submission" date="2024-03" db="EMBL/GenBank/DDBJ databases">
        <title>Human intestinal bacterial collection.</title>
        <authorList>
            <person name="Pauvert C."/>
            <person name="Hitch T.C.A."/>
            <person name="Clavel T."/>
        </authorList>
    </citation>
    <scope>NUCLEOTIDE SEQUENCE [LARGE SCALE GENOMIC DNA]</scope>
    <source>
        <strain evidence="1 2">CLA-SR-H028</strain>
    </source>
</reference>
<name>A0ABV1DJ38_9FIRM</name>
<organism evidence="1 2">
    <name type="scientific">Blautia caccae</name>
    <dbReference type="NCBI Taxonomy" id="3133175"/>
    <lineage>
        <taxon>Bacteria</taxon>
        <taxon>Bacillati</taxon>
        <taxon>Bacillota</taxon>
        <taxon>Clostridia</taxon>
        <taxon>Lachnospirales</taxon>
        <taxon>Lachnospiraceae</taxon>
        <taxon>Blautia</taxon>
    </lineage>
</organism>
<sequence>MRLQKPEIKLTNDTLENIRIMAPYLDKESQNQVYGMMFGILKTMDSVVLTPETRDKAG</sequence>
<accession>A0ABV1DJ38</accession>
<dbReference type="EMBL" id="JBBMFP010000003">
    <property type="protein sequence ID" value="MEQ2430382.1"/>
    <property type="molecule type" value="Genomic_DNA"/>
</dbReference>